<evidence type="ECO:0000256" key="11">
    <source>
        <dbReference type="SAM" id="SignalP"/>
    </source>
</evidence>
<feature type="compositionally biased region" description="Low complexity" evidence="10">
    <location>
        <begin position="241"/>
        <end position="252"/>
    </location>
</feature>
<evidence type="ECO:0000256" key="4">
    <source>
        <dbReference type="ARBA" id="ARBA00022691"/>
    </source>
</evidence>
<dbReference type="PROSITE" id="PS50868">
    <property type="entry name" value="POST_SET"/>
    <property type="match status" value="1"/>
</dbReference>
<dbReference type="SMART" id="SM00508">
    <property type="entry name" value="PostSET"/>
    <property type="match status" value="1"/>
</dbReference>
<dbReference type="Pfam" id="PF00856">
    <property type="entry name" value="SET"/>
    <property type="match status" value="1"/>
</dbReference>
<feature type="compositionally biased region" description="Basic and acidic residues" evidence="10">
    <location>
        <begin position="284"/>
        <end position="293"/>
    </location>
</feature>
<feature type="domain" description="SET" evidence="12">
    <location>
        <begin position="798"/>
        <end position="915"/>
    </location>
</feature>
<feature type="region of interest" description="Disordered" evidence="10">
    <location>
        <begin position="14"/>
        <end position="39"/>
    </location>
</feature>
<dbReference type="FunFam" id="2.170.270.10:FF:000010">
    <property type="entry name" value="Histone-lysine N-methyltransferase"/>
    <property type="match status" value="1"/>
</dbReference>
<dbReference type="InterPro" id="IPR046341">
    <property type="entry name" value="SET_dom_sf"/>
</dbReference>
<feature type="compositionally biased region" description="Acidic residues" evidence="10">
    <location>
        <begin position="164"/>
        <end position="173"/>
    </location>
</feature>
<evidence type="ECO:0000256" key="1">
    <source>
        <dbReference type="ARBA" id="ARBA00004123"/>
    </source>
</evidence>
<dbReference type="InterPro" id="IPR024657">
    <property type="entry name" value="COMPASS_Set1_N-SET"/>
</dbReference>
<dbReference type="SMART" id="SM01291">
    <property type="entry name" value="N-SET"/>
    <property type="match status" value="1"/>
</dbReference>
<evidence type="ECO:0000256" key="7">
    <source>
        <dbReference type="ARBA" id="ARBA00023015"/>
    </source>
</evidence>
<dbReference type="CDD" id="cd19169">
    <property type="entry name" value="SET_SETD1"/>
    <property type="match status" value="1"/>
</dbReference>
<proteinExistence type="predicted"/>
<feature type="compositionally biased region" description="Basic and acidic residues" evidence="10">
    <location>
        <begin position="104"/>
        <end position="114"/>
    </location>
</feature>
<dbReference type="Proteomes" id="UP000193380">
    <property type="component" value="Unassembled WGS sequence"/>
</dbReference>
<dbReference type="AlphaFoldDB" id="A0A060VQD0"/>
<feature type="compositionally biased region" description="Acidic residues" evidence="10">
    <location>
        <begin position="272"/>
        <end position="283"/>
    </location>
</feature>
<dbReference type="Gene3D" id="2.170.270.10">
    <property type="entry name" value="SET domain"/>
    <property type="match status" value="1"/>
</dbReference>
<sequence length="937" mass="103835">MLLFILQVSLTPVKAGEGKEEEKEKPKPKETMGSSLLENWNKGEGLGYEGMGLGIVLRGAIRLPSFKVKRKDPPDAASTGDTKRARPSTPVDDELEDIAELPEDVARVDEDSAASRRRHARPLELDSEGEEKVETSGKEESLSDREEEPDETEVSDRLSSAKESEEDEDEDEAASSSDGESSESSDEELASSASSKVDSDSSATGDSSEYDSSSEEEEEEEEVAVDVESLPDKDEDRVRTSSSSSSSVSSSEQEVEVEVEPKAPSTPLVPPPEDEPSELAGLDEDQRTREGLKLKPNHRALSEGEEAAEPGRTSLEDLRPASPKGVPAEEPDIDLGVAIPVFKMDPQDDVTNLRPPTPTGSLADSDQDTRPKAHTEDEDLPCRGAPASLEPNTALPRSLVVPSMHLPPTPAMEGHSLLLPPPSALPDLPLSFRARLSTDEDVPRTPGRDLMVRARGLDNPLFKEPPLSTLTNQTLPPDSLQGEALTSLPKDLPAVPVLDLPVPPDATPPKRKPGRPKSKKAAALTSPQTEFMELLVTPTSMPRSLPHDAQLREFSANMDAAAALPDIPSRAGLDSSTVGLDFREGETKLHVVLPPDDQFLPYEEEGHLQKPARKVRRGWEELLLASHSPVTTPPWPHYSPRSEFEEMTILYDIWNDGIDEEDIRHLQVTYDKMLQQDNGNDWLNDTLLFIPLTPPVPTNIPAVKRKRRDDGMRDHMTGCARSEGYYKIDKKDKIKYLNSNKHLLEEGPVDMQGMSIPAQPLVSTRAGSERRSEQRRLLSSFSCDSDLLKFNQLKFRKKKIRFCKSHIHDWGLFAMEPIAADEMVIEYVGQNIRQVIADMREKRYEDEGIGSSYMFRVDHDTIIDATKCGNFARFINHSCNPNCYAKVITVESQKKIVIYSRQPINVNEEITYDYKFPIEDEKIPCLCGAENCRGTLN</sequence>
<evidence type="ECO:0000259" key="13">
    <source>
        <dbReference type="PROSITE" id="PS50868"/>
    </source>
</evidence>
<evidence type="ECO:0000256" key="10">
    <source>
        <dbReference type="SAM" id="MobiDB-lite"/>
    </source>
</evidence>
<feature type="compositionally biased region" description="Basic and acidic residues" evidence="10">
    <location>
        <begin position="130"/>
        <end position="144"/>
    </location>
</feature>
<dbReference type="InterPro" id="IPR044570">
    <property type="entry name" value="Set1-like"/>
</dbReference>
<feature type="domain" description="Post-SET" evidence="13">
    <location>
        <begin position="921"/>
        <end position="937"/>
    </location>
</feature>
<dbReference type="STRING" id="8022.A0A060VQD0"/>
<keyword evidence="5" id="KW-0156">Chromatin regulator</keyword>
<keyword evidence="8" id="KW-0804">Transcription</keyword>
<evidence type="ECO:0000256" key="8">
    <source>
        <dbReference type="ARBA" id="ARBA00023163"/>
    </source>
</evidence>
<reference evidence="14" key="1">
    <citation type="journal article" date="2014" name="Nat. Commun.">
        <title>The rainbow trout genome provides novel insights into evolution after whole-genome duplication in vertebrates.</title>
        <authorList>
            <person name="Berthelot C."/>
            <person name="Brunet F."/>
            <person name="Chalopin D."/>
            <person name="Juanchich A."/>
            <person name="Bernard M."/>
            <person name="Noel B."/>
            <person name="Bento P."/>
            <person name="Da Silva C."/>
            <person name="Labadie K."/>
            <person name="Alberti A."/>
            <person name="Aury J.M."/>
            <person name="Louis A."/>
            <person name="Dehais P."/>
            <person name="Bardou P."/>
            <person name="Montfort J."/>
            <person name="Klopp C."/>
            <person name="Cabau C."/>
            <person name="Gaspin C."/>
            <person name="Thorgaard G.H."/>
            <person name="Boussaha M."/>
            <person name="Quillet E."/>
            <person name="Guyomard R."/>
            <person name="Galiana D."/>
            <person name="Bobe J."/>
            <person name="Volff J.N."/>
            <person name="Genet C."/>
            <person name="Wincker P."/>
            <person name="Jaillon O."/>
            <person name="Roest Crollius H."/>
            <person name="Guiguen Y."/>
        </authorList>
    </citation>
    <scope>NUCLEOTIDE SEQUENCE [LARGE SCALE GENOMIC DNA]</scope>
</reference>
<evidence type="ECO:0000256" key="6">
    <source>
        <dbReference type="ARBA" id="ARBA00022884"/>
    </source>
</evidence>
<feature type="compositionally biased region" description="Acidic residues" evidence="10">
    <location>
        <begin position="208"/>
        <end position="225"/>
    </location>
</feature>
<dbReference type="EMBL" id="FR904279">
    <property type="protein sequence ID" value="CDQ57067.1"/>
    <property type="molecule type" value="Genomic_DNA"/>
</dbReference>
<dbReference type="SUPFAM" id="SSF82199">
    <property type="entry name" value="SET domain"/>
    <property type="match status" value="1"/>
</dbReference>
<dbReference type="PROSITE" id="PS50280">
    <property type="entry name" value="SET"/>
    <property type="match status" value="1"/>
</dbReference>
<keyword evidence="2" id="KW-0489">Methyltransferase</keyword>
<evidence type="ECO:0000259" key="12">
    <source>
        <dbReference type="PROSITE" id="PS50280"/>
    </source>
</evidence>
<evidence type="ECO:0000256" key="5">
    <source>
        <dbReference type="ARBA" id="ARBA00022853"/>
    </source>
</evidence>
<name>A0A060VQD0_ONCMY</name>
<feature type="compositionally biased region" description="Basic and acidic residues" evidence="10">
    <location>
        <begin position="230"/>
        <end position="239"/>
    </location>
</feature>
<evidence type="ECO:0000256" key="3">
    <source>
        <dbReference type="ARBA" id="ARBA00022679"/>
    </source>
</evidence>
<keyword evidence="6" id="KW-0694">RNA-binding</keyword>
<organism evidence="14 15">
    <name type="scientific">Oncorhynchus mykiss</name>
    <name type="common">Rainbow trout</name>
    <name type="synonym">Salmo gairdneri</name>
    <dbReference type="NCBI Taxonomy" id="8022"/>
    <lineage>
        <taxon>Eukaryota</taxon>
        <taxon>Metazoa</taxon>
        <taxon>Chordata</taxon>
        <taxon>Craniata</taxon>
        <taxon>Vertebrata</taxon>
        <taxon>Euteleostomi</taxon>
        <taxon>Actinopterygii</taxon>
        <taxon>Neopterygii</taxon>
        <taxon>Teleostei</taxon>
        <taxon>Protacanthopterygii</taxon>
        <taxon>Salmoniformes</taxon>
        <taxon>Salmonidae</taxon>
        <taxon>Salmoninae</taxon>
        <taxon>Oncorhynchus</taxon>
    </lineage>
</organism>
<feature type="compositionally biased region" description="Low complexity" evidence="10">
    <location>
        <begin position="190"/>
        <end position="207"/>
    </location>
</feature>
<feature type="region of interest" description="Disordered" evidence="10">
    <location>
        <begin position="66"/>
        <end position="393"/>
    </location>
</feature>
<dbReference type="GO" id="GO:0048188">
    <property type="term" value="C:Set1C/COMPASS complex"/>
    <property type="evidence" value="ECO:0007669"/>
    <property type="project" value="InterPro"/>
</dbReference>
<dbReference type="SMART" id="SM00317">
    <property type="entry name" value="SET"/>
    <property type="match status" value="1"/>
</dbReference>
<evidence type="ECO:0000313" key="15">
    <source>
        <dbReference type="Proteomes" id="UP000193380"/>
    </source>
</evidence>
<feature type="compositionally biased region" description="Basic and acidic residues" evidence="10">
    <location>
        <begin position="154"/>
        <end position="163"/>
    </location>
</feature>
<dbReference type="InterPro" id="IPR003616">
    <property type="entry name" value="Post-SET_dom"/>
</dbReference>
<gene>
    <name evidence="14" type="ORF">GSONMT00068362001</name>
</gene>
<keyword evidence="9" id="KW-0539">Nucleus</keyword>
<feature type="region of interest" description="Disordered" evidence="10">
    <location>
        <begin position="462"/>
        <end position="524"/>
    </location>
</feature>
<dbReference type="PANTHER" id="PTHR45814:SF1">
    <property type="entry name" value="HISTONE-LYSINE N-METHYLTRANSFERASE SETD1B"/>
    <property type="match status" value="1"/>
</dbReference>
<dbReference type="PANTHER" id="PTHR45814">
    <property type="entry name" value="HISTONE-LYSINE N-METHYLTRANSFERASE SETD1"/>
    <property type="match status" value="1"/>
</dbReference>
<dbReference type="GO" id="GO:0042800">
    <property type="term" value="F:histone H3K4 methyltransferase activity"/>
    <property type="evidence" value="ECO:0007669"/>
    <property type="project" value="InterPro"/>
</dbReference>
<keyword evidence="4" id="KW-0949">S-adenosyl-L-methionine</keyword>
<dbReference type="InterPro" id="IPR001214">
    <property type="entry name" value="SET_dom"/>
</dbReference>
<keyword evidence="11" id="KW-0732">Signal</keyword>
<keyword evidence="3" id="KW-0808">Transferase</keyword>
<protein>
    <submittedName>
        <fullName evidence="14">Uncharacterized protein</fullName>
    </submittedName>
</protein>
<reference evidence="14" key="2">
    <citation type="submission" date="2014-03" db="EMBL/GenBank/DDBJ databases">
        <authorList>
            <person name="Genoscope - CEA"/>
        </authorList>
    </citation>
    <scope>NUCLEOTIDE SEQUENCE</scope>
</reference>
<feature type="compositionally biased region" description="Basic and acidic residues" evidence="10">
    <location>
        <begin position="16"/>
        <end position="30"/>
    </location>
</feature>
<dbReference type="PaxDb" id="8022-A0A060VQD0"/>
<feature type="signal peptide" evidence="11">
    <location>
        <begin position="1"/>
        <end position="15"/>
    </location>
</feature>
<evidence type="ECO:0000256" key="2">
    <source>
        <dbReference type="ARBA" id="ARBA00022603"/>
    </source>
</evidence>
<feature type="chain" id="PRO_5012836464" evidence="11">
    <location>
        <begin position="16"/>
        <end position="937"/>
    </location>
</feature>
<feature type="compositionally biased region" description="Low complexity" evidence="10">
    <location>
        <begin position="488"/>
        <end position="500"/>
    </location>
</feature>
<feature type="compositionally biased region" description="Acidic residues" evidence="10">
    <location>
        <begin position="180"/>
        <end position="189"/>
    </location>
</feature>
<evidence type="ECO:0000313" key="14">
    <source>
        <dbReference type="EMBL" id="CDQ57067.1"/>
    </source>
</evidence>
<comment type="subcellular location">
    <subcellularLocation>
        <location evidence="1">Nucleus</location>
    </subcellularLocation>
</comment>
<dbReference type="Pfam" id="PF11764">
    <property type="entry name" value="N-SET"/>
    <property type="match status" value="1"/>
</dbReference>
<dbReference type="InterPro" id="IPR037841">
    <property type="entry name" value="SET_SETD1A/B"/>
</dbReference>
<dbReference type="GO" id="GO:0032259">
    <property type="term" value="P:methylation"/>
    <property type="evidence" value="ECO:0007669"/>
    <property type="project" value="UniProtKB-KW"/>
</dbReference>
<evidence type="ECO:0000256" key="9">
    <source>
        <dbReference type="ARBA" id="ARBA00023242"/>
    </source>
</evidence>
<feature type="compositionally biased region" description="Acidic residues" evidence="10">
    <location>
        <begin position="91"/>
        <end position="103"/>
    </location>
</feature>
<dbReference type="GO" id="GO:0003723">
    <property type="term" value="F:RNA binding"/>
    <property type="evidence" value="ECO:0007669"/>
    <property type="project" value="UniProtKB-KW"/>
</dbReference>
<keyword evidence="7" id="KW-0805">Transcription regulation</keyword>
<accession>A0A060VQD0</accession>
<feature type="compositionally biased region" description="Basic residues" evidence="10">
    <location>
        <begin position="509"/>
        <end position="520"/>
    </location>
</feature>